<keyword evidence="4" id="KW-1133">Transmembrane helix</keyword>
<feature type="transmembrane region" description="Helical" evidence="4">
    <location>
        <begin position="341"/>
        <end position="363"/>
    </location>
</feature>
<evidence type="ECO:0000256" key="2">
    <source>
        <dbReference type="ARBA" id="ARBA00022777"/>
    </source>
</evidence>
<proteinExistence type="predicted"/>
<evidence type="ECO:0000313" key="6">
    <source>
        <dbReference type="EMBL" id="KAK2980389.1"/>
    </source>
</evidence>
<evidence type="ECO:0000256" key="4">
    <source>
        <dbReference type="SAM" id="Phobius"/>
    </source>
</evidence>
<dbReference type="PANTHER" id="PTHR10048">
    <property type="entry name" value="PHOSPHATIDYLINOSITOL KINASE"/>
    <property type="match status" value="1"/>
</dbReference>
<reference evidence="6" key="1">
    <citation type="submission" date="2022-12" db="EMBL/GenBank/DDBJ databases">
        <title>Draft genome assemblies for two species of Escallonia (Escalloniales).</title>
        <authorList>
            <person name="Chanderbali A."/>
            <person name="Dervinis C."/>
            <person name="Anghel I."/>
            <person name="Soltis D."/>
            <person name="Soltis P."/>
            <person name="Zapata F."/>
        </authorList>
    </citation>
    <scope>NUCLEOTIDE SEQUENCE</scope>
    <source>
        <strain evidence="6">UCBG92.1500</strain>
        <tissue evidence="6">Leaf</tissue>
    </source>
</reference>
<dbReference type="Pfam" id="PF00454">
    <property type="entry name" value="PI3_PI4_kinase"/>
    <property type="match status" value="1"/>
</dbReference>
<feature type="region of interest" description="Disordered" evidence="3">
    <location>
        <begin position="249"/>
        <end position="287"/>
    </location>
</feature>
<keyword evidence="7" id="KW-1185">Reference proteome</keyword>
<accession>A0AA88R039</accession>
<feature type="domain" description="PI3K/PI4K catalytic" evidence="5">
    <location>
        <begin position="1"/>
        <end position="297"/>
    </location>
</feature>
<dbReference type="AlphaFoldDB" id="A0AA88R039"/>
<dbReference type="PROSITE" id="PS00916">
    <property type="entry name" value="PI3_4_KINASE_2"/>
    <property type="match status" value="1"/>
</dbReference>
<sequence>MAGDGGCDRLNLALFAKTYSQKSRIQIIVKSGDDCRQEHLAVQLISHFYEKLVPSSSLLELHDQHIKAKVVMEAGLPLWLRPYEVLVTSSYTALIETIPDTASIHSIKSRFPTVASLRDFYVAKYQEDSPSFKLAQRNFVESMAGYSLVCYLLQVKDRHNGNLLLDEEGHIIHIDFGFMLSNSPGGVNFESAPFKLTRELLEVNYFNHFFASLDYTDSVTEGDESMHAPTTLTEPLDGNTLVENMPESGCTLSPATSLQSTSSTSSSCKRGASDEMIQSPAGRRKCRRNSDSDLEYIAPAPMSPVIFWSLVPNLRIFSFFFFSLFFLFSTLFVLISSLSSVILSLYALFISFSLALCSNVLLFKLTFEEDDLRPETYPAMTPLYVGFPNTGLFGSASERTACLLDDGGIDIHG</sequence>
<dbReference type="GO" id="GO:0048015">
    <property type="term" value="P:phosphatidylinositol-mediated signaling"/>
    <property type="evidence" value="ECO:0007669"/>
    <property type="project" value="TreeGrafter"/>
</dbReference>
<dbReference type="GO" id="GO:0005737">
    <property type="term" value="C:cytoplasm"/>
    <property type="evidence" value="ECO:0007669"/>
    <property type="project" value="TreeGrafter"/>
</dbReference>
<protein>
    <recommendedName>
        <fullName evidence="5">PI3K/PI4K catalytic domain-containing protein</fullName>
    </recommendedName>
</protein>
<dbReference type="GO" id="GO:0046854">
    <property type="term" value="P:phosphatidylinositol phosphate biosynthetic process"/>
    <property type="evidence" value="ECO:0007669"/>
    <property type="project" value="InterPro"/>
</dbReference>
<evidence type="ECO:0000256" key="1">
    <source>
        <dbReference type="ARBA" id="ARBA00022679"/>
    </source>
</evidence>
<dbReference type="InterPro" id="IPR000403">
    <property type="entry name" value="PI3/4_kinase_cat_dom"/>
</dbReference>
<feature type="transmembrane region" description="Helical" evidence="4">
    <location>
        <begin position="316"/>
        <end position="335"/>
    </location>
</feature>
<dbReference type="Proteomes" id="UP001187471">
    <property type="component" value="Unassembled WGS sequence"/>
</dbReference>
<keyword evidence="4" id="KW-0812">Transmembrane</keyword>
<dbReference type="EMBL" id="JAVXUO010001642">
    <property type="protein sequence ID" value="KAK2980389.1"/>
    <property type="molecule type" value="Genomic_DNA"/>
</dbReference>
<dbReference type="InterPro" id="IPR015433">
    <property type="entry name" value="PI3/4_kinase"/>
</dbReference>
<dbReference type="InterPro" id="IPR011009">
    <property type="entry name" value="Kinase-like_dom_sf"/>
</dbReference>
<dbReference type="GO" id="GO:0016020">
    <property type="term" value="C:membrane"/>
    <property type="evidence" value="ECO:0007669"/>
    <property type="project" value="TreeGrafter"/>
</dbReference>
<feature type="compositionally biased region" description="Low complexity" evidence="3">
    <location>
        <begin position="251"/>
        <end position="267"/>
    </location>
</feature>
<evidence type="ECO:0000313" key="7">
    <source>
        <dbReference type="Proteomes" id="UP001187471"/>
    </source>
</evidence>
<dbReference type="PROSITE" id="PS50290">
    <property type="entry name" value="PI3_4_KINASE_3"/>
    <property type="match status" value="1"/>
</dbReference>
<dbReference type="PANTHER" id="PTHR10048:SF22">
    <property type="entry name" value="PHOSPHATIDYLINOSITOL 4-KINASE BETA"/>
    <property type="match status" value="1"/>
</dbReference>
<dbReference type="SMART" id="SM00146">
    <property type="entry name" value="PI3Kc"/>
    <property type="match status" value="1"/>
</dbReference>
<dbReference type="GO" id="GO:0004430">
    <property type="term" value="F:1-phosphatidylinositol 4-kinase activity"/>
    <property type="evidence" value="ECO:0007669"/>
    <property type="project" value="TreeGrafter"/>
</dbReference>
<keyword evidence="1" id="KW-0808">Transferase</keyword>
<name>A0AA88R039_9ASTE</name>
<dbReference type="InterPro" id="IPR036940">
    <property type="entry name" value="PI3/4_kinase_cat_sf"/>
</dbReference>
<comment type="caution">
    <text evidence="6">The sequence shown here is derived from an EMBL/GenBank/DDBJ whole genome shotgun (WGS) entry which is preliminary data.</text>
</comment>
<keyword evidence="4" id="KW-0472">Membrane</keyword>
<dbReference type="PROSITE" id="PS00915">
    <property type="entry name" value="PI3_4_KINASE_1"/>
    <property type="match status" value="1"/>
</dbReference>
<dbReference type="InterPro" id="IPR018936">
    <property type="entry name" value="PI3/4_kinase_CS"/>
</dbReference>
<evidence type="ECO:0000256" key="3">
    <source>
        <dbReference type="SAM" id="MobiDB-lite"/>
    </source>
</evidence>
<dbReference type="Gene3D" id="1.10.1070.11">
    <property type="entry name" value="Phosphatidylinositol 3-/4-kinase, catalytic domain"/>
    <property type="match status" value="1"/>
</dbReference>
<organism evidence="6 7">
    <name type="scientific">Escallonia rubra</name>
    <dbReference type="NCBI Taxonomy" id="112253"/>
    <lineage>
        <taxon>Eukaryota</taxon>
        <taxon>Viridiplantae</taxon>
        <taxon>Streptophyta</taxon>
        <taxon>Embryophyta</taxon>
        <taxon>Tracheophyta</taxon>
        <taxon>Spermatophyta</taxon>
        <taxon>Magnoliopsida</taxon>
        <taxon>eudicotyledons</taxon>
        <taxon>Gunneridae</taxon>
        <taxon>Pentapetalae</taxon>
        <taxon>asterids</taxon>
        <taxon>campanulids</taxon>
        <taxon>Escalloniales</taxon>
        <taxon>Escalloniaceae</taxon>
        <taxon>Escallonia</taxon>
    </lineage>
</organism>
<keyword evidence="2" id="KW-0418">Kinase</keyword>
<dbReference type="Gene3D" id="3.30.1010.10">
    <property type="entry name" value="Phosphatidylinositol 3-kinase Catalytic Subunit, Chain A, domain 4"/>
    <property type="match status" value="1"/>
</dbReference>
<gene>
    <name evidence="6" type="ORF">RJ640_014562</name>
</gene>
<dbReference type="SUPFAM" id="SSF56112">
    <property type="entry name" value="Protein kinase-like (PK-like)"/>
    <property type="match status" value="1"/>
</dbReference>
<evidence type="ECO:0000259" key="5">
    <source>
        <dbReference type="PROSITE" id="PS50290"/>
    </source>
</evidence>